<dbReference type="GO" id="GO:0005975">
    <property type="term" value="P:carbohydrate metabolic process"/>
    <property type="evidence" value="ECO:0007669"/>
    <property type="project" value="InterPro"/>
</dbReference>
<dbReference type="Gene3D" id="2.10.10.20">
    <property type="entry name" value="Carbohydrate-binding module superfamily 5/12"/>
    <property type="match status" value="2"/>
</dbReference>
<feature type="non-terminal residue" evidence="3">
    <location>
        <position position="1"/>
    </location>
</feature>
<comment type="caution">
    <text evidence="3">The sequence shown here is derived from an EMBL/GenBank/DDBJ whole genome shotgun (WGS) entry which is preliminary data.</text>
</comment>
<dbReference type="Pfam" id="PF02839">
    <property type="entry name" value="CBM_5_12"/>
    <property type="match status" value="1"/>
</dbReference>
<dbReference type="GO" id="GO:0030246">
    <property type="term" value="F:carbohydrate binding"/>
    <property type="evidence" value="ECO:0007669"/>
    <property type="project" value="InterPro"/>
</dbReference>
<organism evidence="3">
    <name type="scientific">marine sediment metagenome</name>
    <dbReference type="NCBI Taxonomy" id="412755"/>
    <lineage>
        <taxon>unclassified sequences</taxon>
        <taxon>metagenomes</taxon>
        <taxon>ecological metagenomes</taxon>
    </lineage>
</organism>
<protein>
    <recommendedName>
        <fullName evidence="2">Chitin-binding type-3 domain-containing protein</fullName>
    </recommendedName>
</protein>
<evidence type="ECO:0000259" key="2">
    <source>
        <dbReference type="Pfam" id="PF02839"/>
    </source>
</evidence>
<dbReference type="SUPFAM" id="SSF51055">
    <property type="entry name" value="Carbohydrate binding domain"/>
    <property type="match status" value="1"/>
</dbReference>
<accession>A0A0F8WPT7</accession>
<feature type="non-terminal residue" evidence="3">
    <location>
        <position position="357"/>
    </location>
</feature>
<dbReference type="AlphaFoldDB" id="A0A0F8WPT7"/>
<dbReference type="GO" id="GO:0005576">
    <property type="term" value="C:extracellular region"/>
    <property type="evidence" value="ECO:0007669"/>
    <property type="project" value="InterPro"/>
</dbReference>
<evidence type="ECO:0000256" key="1">
    <source>
        <dbReference type="ARBA" id="ARBA00022801"/>
    </source>
</evidence>
<evidence type="ECO:0000313" key="3">
    <source>
        <dbReference type="EMBL" id="KKK58897.1"/>
    </source>
</evidence>
<dbReference type="GO" id="GO:0004553">
    <property type="term" value="F:hydrolase activity, hydrolyzing O-glycosyl compounds"/>
    <property type="evidence" value="ECO:0007669"/>
    <property type="project" value="InterPro"/>
</dbReference>
<keyword evidence="1" id="KW-0378">Hydrolase</keyword>
<reference evidence="3" key="1">
    <citation type="journal article" date="2015" name="Nature">
        <title>Complex archaea that bridge the gap between prokaryotes and eukaryotes.</title>
        <authorList>
            <person name="Spang A."/>
            <person name="Saw J.H."/>
            <person name="Jorgensen S.L."/>
            <person name="Zaremba-Niedzwiedzka K."/>
            <person name="Martijn J."/>
            <person name="Lind A.E."/>
            <person name="van Eijk R."/>
            <person name="Schleper C."/>
            <person name="Guy L."/>
            <person name="Ettema T.J."/>
        </authorList>
    </citation>
    <scope>NUCLEOTIDE SEQUENCE</scope>
</reference>
<feature type="domain" description="Chitin-binding type-3" evidence="2">
    <location>
        <begin position="156"/>
        <end position="187"/>
    </location>
</feature>
<sequence>DTVRKVGNFLDPNTSNNYIFEASKLQTAFDEIKSVEQEPIEGGGSFEAIYIRFKSKYDHDNPSDADLNTVQVQAIPQGFQDDGGGTLTNIPNVTLIHQPLGSTASPPTNILETDSNEDPELATNIHVIGDKNAGAYPVEWTQFHGAKDVFDNAKLWQAGQDYLIGNLVSEDNDLYECITDHTSNGNQPPNAGFWIQRFFVKPAIWNFGTNYAVNDLVRRLNISWKALVAHLSDNNNEPPNPDFWIRIFFAPAVDYSVLTKADTQVWVNALAGAPLAVDGSDANQGRVCMVDPNVIIGDLLHPRTMVRQVIDDPADIPAKNKIAGVDIPDAYRVLAIDPATGDAPVAGPWGPGMTDPN</sequence>
<gene>
    <name evidence="3" type="ORF">LCGC14_3039800</name>
</gene>
<proteinExistence type="predicted"/>
<name>A0A0F8WPT7_9ZZZZ</name>
<dbReference type="InterPro" id="IPR003610">
    <property type="entry name" value="CBM5/12"/>
</dbReference>
<dbReference type="InterPro" id="IPR036573">
    <property type="entry name" value="CBM_sf_5/12"/>
</dbReference>
<dbReference type="EMBL" id="LAZR01063746">
    <property type="protein sequence ID" value="KKK58897.1"/>
    <property type="molecule type" value="Genomic_DNA"/>
</dbReference>